<evidence type="ECO:0000313" key="3">
    <source>
        <dbReference type="Proteomes" id="UP000095390"/>
    </source>
</evidence>
<organism evidence="2 3">
    <name type="scientific">Anaerobutyricum hallii</name>
    <dbReference type="NCBI Taxonomy" id="39488"/>
    <lineage>
        <taxon>Bacteria</taxon>
        <taxon>Bacillati</taxon>
        <taxon>Bacillota</taxon>
        <taxon>Clostridia</taxon>
        <taxon>Lachnospirales</taxon>
        <taxon>Lachnospiraceae</taxon>
        <taxon>Anaerobutyricum</taxon>
    </lineage>
</organism>
<gene>
    <name evidence="2" type="ORF">ERS852578_02777</name>
</gene>
<protein>
    <submittedName>
        <fullName evidence="2">Uncharacterized protein</fullName>
    </submittedName>
</protein>
<reference evidence="2 3" key="1">
    <citation type="submission" date="2015-09" db="EMBL/GenBank/DDBJ databases">
        <authorList>
            <consortium name="Pathogen Informatics"/>
        </authorList>
    </citation>
    <scope>NUCLEOTIDE SEQUENCE [LARGE SCALE GENOMIC DNA]</scope>
    <source>
        <strain evidence="2 3">2789STDY5834966</strain>
    </source>
</reference>
<accession>A0A173UVS1</accession>
<proteinExistence type="predicted"/>
<dbReference type="Proteomes" id="UP000095390">
    <property type="component" value="Unassembled WGS sequence"/>
</dbReference>
<feature type="region of interest" description="Disordered" evidence="1">
    <location>
        <begin position="1"/>
        <end position="23"/>
    </location>
</feature>
<evidence type="ECO:0000256" key="1">
    <source>
        <dbReference type="SAM" id="MobiDB-lite"/>
    </source>
</evidence>
<feature type="compositionally biased region" description="Basic and acidic residues" evidence="1">
    <location>
        <begin position="1"/>
        <end position="19"/>
    </location>
</feature>
<name>A0A173UVS1_9FIRM</name>
<sequence length="73" mass="8067">MSCNKNTKENKKNAKDNSPRETSLGEHLFACGKPKFIFNYIPDITFISSNTNTTKIIGLIILTPLCITIPAPV</sequence>
<evidence type="ECO:0000313" key="2">
    <source>
        <dbReference type="EMBL" id="CUN19141.1"/>
    </source>
</evidence>
<dbReference type="AlphaFoldDB" id="A0A173UVS1"/>
<dbReference type="EMBL" id="CYYC01000050">
    <property type="protein sequence ID" value="CUN19141.1"/>
    <property type="molecule type" value="Genomic_DNA"/>
</dbReference>